<evidence type="ECO:0000259" key="4">
    <source>
        <dbReference type="PROSITE" id="PS51784"/>
    </source>
</evidence>
<accession>A0ABS6AGE0</accession>
<protein>
    <submittedName>
        <fullName evidence="6">Exodeoxyribonuclease I</fullName>
    </submittedName>
</protein>
<reference evidence="6" key="1">
    <citation type="submission" date="2021-06" db="EMBL/GenBank/DDBJ databases">
        <title>Paracoccus bacterium XHP0099 sp. nov., isolated from the surface waters of the Yellow Sea.</title>
        <authorList>
            <person name="Xue H."/>
            <person name="Zhang D."/>
        </authorList>
    </citation>
    <scope>NUCLEOTIDE SEQUENCE</scope>
    <source>
        <strain evidence="6">XHP0099</strain>
    </source>
</reference>
<dbReference type="RefSeq" id="WP_216032349.1">
    <property type="nucleotide sequence ID" value="NZ_JAHKNG010000007.1"/>
</dbReference>
<dbReference type="SMART" id="SM00479">
    <property type="entry name" value="EXOIII"/>
    <property type="match status" value="1"/>
</dbReference>
<sequence length="467" mass="52050">MNFAFYDLETTGTSPAFDQPLQFAAILTDGEFREIERVNLRCRIAPHIIPSPWALAVTGVRPAQLVDPAFPTLFEFMQEIGALIERWSPAIWTGFNSIRFDEEMLRQAFYQNLQPDIFATQFNGNTRFDILTALYAVWHRQPELFEWPVDPDGRVRFKLDRIAPLNGFAAHNAHDALCDVEATIHIARQIAQRAPGLWAELLANRDKAHVQASLATFQPMALVERFGGGLPRATIGCFCGTSASNPNQVAFFDLDAADPTDLLTADDAAVFAAVDATPKVIRAFSVNKTPALLSVAAPSAEQLRRAEMIAHAPEFRARVGRALAARFPEDLAAPTPPVEKQIYGGFYSHADKALLAEFQGANWPRRQEIVATLADPRLRQLGRRLVAFHAPELLSAEERGQYQTWLRERWSAPDVPETEWTTKDRALAALTEMQGDEEVDPRLVSEVAAYLQGFDVARLIRVAKSFA</sequence>
<evidence type="ECO:0000256" key="2">
    <source>
        <dbReference type="ARBA" id="ARBA00022801"/>
    </source>
</evidence>
<evidence type="ECO:0000313" key="6">
    <source>
        <dbReference type="EMBL" id="MBU3029655.1"/>
    </source>
</evidence>
<dbReference type="PANTHER" id="PTHR30231">
    <property type="entry name" value="DNA POLYMERASE III SUBUNIT EPSILON"/>
    <property type="match status" value="1"/>
</dbReference>
<evidence type="ECO:0000313" key="7">
    <source>
        <dbReference type="Proteomes" id="UP001166191"/>
    </source>
</evidence>
<keyword evidence="3" id="KW-0269">Exonuclease</keyword>
<dbReference type="InterPro" id="IPR013520">
    <property type="entry name" value="Ribonucl_H"/>
</dbReference>
<evidence type="ECO:0000256" key="1">
    <source>
        <dbReference type="ARBA" id="ARBA00022722"/>
    </source>
</evidence>
<dbReference type="PANTHER" id="PTHR30231:SF4">
    <property type="entry name" value="PROTEIN NEN2"/>
    <property type="match status" value="1"/>
</dbReference>
<organism evidence="6 7">
    <name type="scientific">Paracoccus marinaquae</name>
    <dbReference type="NCBI Taxonomy" id="2841926"/>
    <lineage>
        <taxon>Bacteria</taxon>
        <taxon>Pseudomonadati</taxon>
        <taxon>Pseudomonadota</taxon>
        <taxon>Alphaproteobacteria</taxon>
        <taxon>Rhodobacterales</taxon>
        <taxon>Paracoccaceae</taxon>
        <taxon>Paracoccus</taxon>
    </lineage>
</organism>
<dbReference type="PIRSF" id="PIRSF000977">
    <property type="entry name" value="Exodeoxyribonuclease_I"/>
    <property type="match status" value="1"/>
</dbReference>
<keyword evidence="1" id="KW-0540">Nuclease</keyword>
<dbReference type="Pfam" id="PF00929">
    <property type="entry name" value="RNase_T"/>
    <property type="match status" value="1"/>
</dbReference>
<proteinExistence type="predicted"/>
<dbReference type="InterPro" id="IPR023607">
    <property type="entry name" value="Exodeoxyribonuclease_I"/>
</dbReference>
<keyword evidence="7" id="KW-1185">Reference proteome</keyword>
<dbReference type="InterPro" id="IPR034747">
    <property type="entry name" value="EXOI_SH3"/>
</dbReference>
<dbReference type="PROSITE" id="PS51785">
    <property type="entry name" value="EXOI_C"/>
    <property type="match status" value="1"/>
</dbReference>
<name>A0ABS6AGE0_9RHOB</name>
<dbReference type="Proteomes" id="UP001166191">
    <property type="component" value="Unassembled WGS sequence"/>
</dbReference>
<gene>
    <name evidence="6" type="ORF">KNW02_05895</name>
</gene>
<dbReference type="EMBL" id="JAHKNG010000007">
    <property type="protein sequence ID" value="MBU3029655.1"/>
    <property type="molecule type" value="Genomic_DNA"/>
</dbReference>
<feature type="domain" description="ExoI SH3-like" evidence="4">
    <location>
        <begin position="195"/>
        <end position="335"/>
    </location>
</feature>
<dbReference type="PROSITE" id="PS51784">
    <property type="entry name" value="EXOI_SH3"/>
    <property type="match status" value="1"/>
</dbReference>
<keyword evidence="2" id="KW-0378">Hydrolase</keyword>
<evidence type="ECO:0000259" key="5">
    <source>
        <dbReference type="PROSITE" id="PS51785"/>
    </source>
</evidence>
<comment type="caution">
    <text evidence="6">The sequence shown here is derived from an EMBL/GenBank/DDBJ whole genome shotgun (WGS) entry which is preliminary data.</text>
</comment>
<dbReference type="InterPro" id="IPR058561">
    <property type="entry name" value="Exonuc_1_C"/>
</dbReference>
<dbReference type="Pfam" id="PF26016">
    <property type="entry name" value="ExoI_C"/>
    <property type="match status" value="1"/>
</dbReference>
<feature type="domain" description="ExoI C-terminal" evidence="5">
    <location>
        <begin position="334"/>
        <end position="461"/>
    </location>
</feature>
<evidence type="ECO:0000256" key="3">
    <source>
        <dbReference type="ARBA" id="ARBA00022839"/>
    </source>
</evidence>